<protein>
    <recommendedName>
        <fullName evidence="3">Monooxygenase, FAD-binding</fullName>
    </recommendedName>
</protein>
<dbReference type="STRING" id="27334.A0A0A2K5M8"/>
<keyword evidence="2" id="KW-1185">Reference proteome</keyword>
<sequence length="91" mass="9048">MTVTHGVGPKGVAVPGSSKVQVIIIGLGIAGPVAAIECYYKGHVVVSLERSPRVTVLAKLCDVSLNGQGCLLAGAGHSIALGSNATKVVQG</sequence>
<accession>A0A0A2K5M8</accession>
<dbReference type="VEuPathDB" id="FungiDB:PEXP_030120"/>
<dbReference type="EMBL" id="JQFZ01000090">
    <property type="protein sequence ID" value="KGO59660.1"/>
    <property type="molecule type" value="Genomic_DNA"/>
</dbReference>
<dbReference type="OrthoDB" id="16820at2759"/>
<evidence type="ECO:0000313" key="1">
    <source>
        <dbReference type="EMBL" id="KGO59660.1"/>
    </source>
</evidence>
<dbReference type="Gene3D" id="3.50.50.60">
    <property type="entry name" value="FAD/NAD(P)-binding domain"/>
    <property type="match status" value="1"/>
</dbReference>
<evidence type="ECO:0000313" key="2">
    <source>
        <dbReference type="Proteomes" id="UP000030143"/>
    </source>
</evidence>
<dbReference type="HOGENOM" id="CLU_2427734_0_0_1"/>
<dbReference type="AlphaFoldDB" id="A0A0A2K5M8"/>
<dbReference type="GeneID" id="27678194"/>
<proteinExistence type="predicted"/>
<reference evidence="1 2" key="1">
    <citation type="journal article" date="2015" name="Mol. Plant Microbe Interact.">
        <title>Genome, transcriptome, and functional analyses of Penicillium expansum provide new insights into secondary metabolism and pathogenicity.</title>
        <authorList>
            <person name="Ballester A.R."/>
            <person name="Marcet-Houben M."/>
            <person name="Levin E."/>
            <person name="Sela N."/>
            <person name="Selma-Lazaro C."/>
            <person name="Carmona L."/>
            <person name="Wisniewski M."/>
            <person name="Droby S."/>
            <person name="Gonzalez-Candelas L."/>
            <person name="Gabaldon T."/>
        </authorList>
    </citation>
    <scope>NUCLEOTIDE SEQUENCE [LARGE SCALE GENOMIC DNA]</scope>
    <source>
        <strain evidence="1 2">MD-8</strain>
    </source>
</reference>
<dbReference type="Proteomes" id="UP000030143">
    <property type="component" value="Unassembled WGS sequence"/>
</dbReference>
<evidence type="ECO:0008006" key="3">
    <source>
        <dbReference type="Google" id="ProtNLM"/>
    </source>
</evidence>
<dbReference type="RefSeq" id="XP_016600773.1">
    <property type="nucleotide sequence ID" value="XM_016742775.1"/>
</dbReference>
<comment type="caution">
    <text evidence="1">The sequence shown here is derived from an EMBL/GenBank/DDBJ whole genome shotgun (WGS) entry which is preliminary data.</text>
</comment>
<gene>
    <name evidence="1" type="ORF">PEX2_055010</name>
</gene>
<dbReference type="InterPro" id="IPR036188">
    <property type="entry name" value="FAD/NAD-bd_sf"/>
</dbReference>
<organism evidence="1 2">
    <name type="scientific">Penicillium expansum</name>
    <name type="common">Blue mold rot fungus</name>
    <dbReference type="NCBI Taxonomy" id="27334"/>
    <lineage>
        <taxon>Eukaryota</taxon>
        <taxon>Fungi</taxon>
        <taxon>Dikarya</taxon>
        <taxon>Ascomycota</taxon>
        <taxon>Pezizomycotina</taxon>
        <taxon>Eurotiomycetes</taxon>
        <taxon>Eurotiomycetidae</taxon>
        <taxon>Eurotiales</taxon>
        <taxon>Aspergillaceae</taxon>
        <taxon>Penicillium</taxon>
    </lineage>
</organism>
<name>A0A0A2K5M8_PENEN</name>
<dbReference type="PhylomeDB" id="A0A0A2K5M8"/>